<reference evidence="3" key="1">
    <citation type="journal article" date="2024" name="J Bioinform Genom">
        <title>Complete genome sequence of the type strain bacterium Sphaerochaeta associata GLS2t (VKM B-2742)t.</title>
        <authorList>
            <person name="Troshina O.Y."/>
            <person name="Tepeeva A.N."/>
            <person name="Arzamasceva V.O."/>
            <person name="Whitman W.B."/>
            <person name="Varghese N."/>
            <person name="Shapiro N."/>
            <person name="Woyke T."/>
            <person name="Kripides N.C."/>
            <person name="Vasilenko O.V."/>
        </authorList>
    </citation>
    <scope>NUCLEOTIDE SEQUENCE [LARGE SCALE GENOMIC DNA]</scope>
    <source>
        <strain evidence="3">GLS2T</strain>
    </source>
</reference>
<evidence type="ECO:0000313" key="2">
    <source>
        <dbReference type="EMBL" id="UOM51640.1"/>
    </source>
</evidence>
<dbReference type="Gene3D" id="3.40.720.10">
    <property type="entry name" value="Alkaline Phosphatase, subunit A"/>
    <property type="match status" value="1"/>
</dbReference>
<accession>A0ABY4DC75</accession>
<dbReference type="Proteomes" id="UP000829708">
    <property type="component" value="Chromosome"/>
</dbReference>
<dbReference type="CDD" id="cd16037">
    <property type="entry name" value="sulfatase_like"/>
    <property type="match status" value="1"/>
</dbReference>
<dbReference type="PANTHER" id="PTHR46615">
    <property type="entry name" value="ARYLSULFATASE K"/>
    <property type="match status" value="1"/>
</dbReference>
<organism evidence="2 3">
    <name type="scientific">Sphaerochaeta associata</name>
    <dbReference type="NCBI Taxonomy" id="1129264"/>
    <lineage>
        <taxon>Bacteria</taxon>
        <taxon>Pseudomonadati</taxon>
        <taxon>Spirochaetota</taxon>
        <taxon>Spirochaetia</taxon>
        <taxon>Spirochaetales</taxon>
        <taxon>Sphaerochaetaceae</taxon>
        <taxon>Sphaerochaeta</taxon>
    </lineage>
</organism>
<dbReference type="PANTHER" id="PTHR46615:SF1">
    <property type="entry name" value="ARYLSULFATASE K"/>
    <property type="match status" value="1"/>
</dbReference>
<name>A0ABY4DC75_9SPIR</name>
<evidence type="ECO:0000313" key="3">
    <source>
        <dbReference type="Proteomes" id="UP000829708"/>
    </source>
</evidence>
<dbReference type="Pfam" id="PF00884">
    <property type="entry name" value="Sulfatase"/>
    <property type="match status" value="1"/>
</dbReference>
<keyword evidence="3" id="KW-1185">Reference proteome</keyword>
<protein>
    <submittedName>
        <fullName evidence="2">Sulfatase-like hydrolase/transferase</fullName>
    </submittedName>
</protein>
<sequence>MSNVRPKNMIVIMSDQHNKHMLGCYGNPVIETPNIDALATRGVRFTDAYCNNPVCVPSRSSMVTGQYSHTHGYWDNAHAYGGGEDSFGTKLHQNGYTVTTIGKMHLRNDSAETGFHDQRIPLHMVNGIGDVYGSIRDKKIARPQFLKALESAGPGETDYTRYDREITRQAREYLLHEAPSKEKPFVLYLGFVSPHFPLTVPQEYFDKYINQSLVKPIQSDPEQWPSHPVLNDYRRYCNMEHVSSEVAQRALATYYGMCTFLDDQIGTVLNALQEAGLEEDTRILYTTDHGDTMGEHGLFFKSTMYEGSVGVPMILAGSDLPQHTVSSALVSLIDLYPTILDSVGLSSFYAEERLPGNSLFEVLIDPSLHNRPVFSEYHAFGSYTSQFMLRLGPYKYIHYVGEPSQLFNLENDPDELHDLCSQSAYAGVLESMEQHLRSIVDPEALAQQAKASQLQLLETYGGEEEFLKGFKPALFSPIPKGV</sequence>
<gene>
    <name evidence="2" type="ORF">MUG09_02475</name>
</gene>
<feature type="domain" description="Sulfatase N-terminal" evidence="1">
    <location>
        <begin position="7"/>
        <end position="344"/>
    </location>
</feature>
<dbReference type="RefSeq" id="WP_244773195.1">
    <property type="nucleotide sequence ID" value="NZ_CP094929.1"/>
</dbReference>
<dbReference type="SUPFAM" id="SSF53649">
    <property type="entry name" value="Alkaline phosphatase-like"/>
    <property type="match status" value="1"/>
</dbReference>
<dbReference type="InterPro" id="IPR017850">
    <property type="entry name" value="Alkaline_phosphatase_core_sf"/>
</dbReference>
<dbReference type="InterPro" id="IPR051849">
    <property type="entry name" value="GAG-degrading_sulfatase"/>
</dbReference>
<proteinExistence type="predicted"/>
<evidence type="ECO:0000259" key="1">
    <source>
        <dbReference type="Pfam" id="PF00884"/>
    </source>
</evidence>
<dbReference type="InterPro" id="IPR000917">
    <property type="entry name" value="Sulfatase_N"/>
</dbReference>
<dbReference type="EMBL" id="CP094929">
    <property type="protein sequence ID" value="UOM51640.1"/>
    <property type="molecule type" value="Genomic_DNA"/>
</dbReference>